<sequence length="259" mass="28881">MINFIDTHIHLYDKEFENDLGHVVSRANSAGITKVILPGIDSSVWDSQSKVISGFPGFAYGCAGLHPTSVASDWRRELDFALEKIENPGIVAVGEIGLDCYWSAEFLDQQIIAFEEQLRAAAKRDLPVIIHSRDATELILNSLEKLKHLDLRGVFHAFSGSYETYRRIRKSGNFLAGIGGVITFKNSKLSQVVEKMDKEDIVLETDAPWLAPSPYRGKRNEPAYIREIATKVAGVLGCDLEEIAQTTTDNALRLFKIEK</sequence>
<dbReference type="FunFam" id="3.20.20.140:FF:000005">
    <property type="entry name" value="TatD family hydrolase"/>
    <property type="match status" value="1"/>
</dbReference>
<dbReference type="PROSITE" id="PS01090">
    <property type="entry name" value="TATD_2"/>
    <property type="match status" value="1"/>
</dbReference>
<dbReference type="Gene3D" id="3.20.20.140">
    <property type="entry name" value="Metal-dependent hydrolases"/>
    <property type="match status" value="1"/>
</dbReference>
<accession>A0A644ZPX6</accession>
<gene>
    <name evidence="3" type="primary">dtd3_15</name>
    <name evidence="3" type="ORF">SDC9_89574</name>
</gene>
<evidence type="ECO:0000256" key="2">
    <source>
        <dbReference type="ARBA" id="ARBA00022801"/>
    </source>
</evidence>
<evidence type="ECO:0000313" key="3">
    <source>
        <dbReference type="EMBL" id="MPM42902.1"/>
    </source>
</evidence>
<dbReference type="Pfam" id="PF01026">
    <property type="entry name" value="TatD_DNase"/>
    <property type="match status" value="1"/>
</dbReference>
<dbReference type="GO" id="GO:0005829">
    <property type="term" value="C:cytosol"/>
    <property type="evidence" value="ECO:0007669"/>
    <property type="project" value="TreeGrafter"/>
</dbReference>
<dbReference type="InterPro" id="IPR032466">
    <property type="entry name" value="Metal_Hydrolase"/>
</dbReference>
<dbReference type="GO" id="GO:0051499">
    <property type="term" value="F:D-aminoacyl-tRNA deacylase activity"/>
    <property type="evidence" value="ECO:0007669"/>
    <property type="project" value="UniProtKB-EC"/>
</dbReference>
<protein>
    <submittedName>
        <fullName evidence="3">D-aminoacyl-tRNA deacylase</fullName>
        <ecNumber evidence="3">3.1.1.96</ecNumber>
    </submittedName>
</protein>
<organism evidence="3">
    <name type="scientific">bioreactor metagenome</name>
    <dbReference type="NCBI Taxonomy" id="1076179"/>
    <lineage>
        <taxon>unclassified sequences</taxon>
        <taxon>metagenomes</taxon>
        <taxon>ecological metagenomes</taxon>
    </lineage>
</organism>
<keyword evidence="1" id="KW-0479">Metal-binding</keyword>
<evidence type="ECO:0000256" key="1">
    <source>
        <dbReference type="ARBA" id="ARBA00022723"/>
    </source>
</evidence>
<dbReference type="AlphaFoldDB" id="A0A644ZPX6"/>
<dbReference type="GO" id="GO:0004536">
    <property type="term" value="F:DNA nuclease activity"/>
    <property type="evidence" value="ECO:0007669"/>
    <property type="project" value="InterPro"/>
</dbReference>
<dbReference type="PIRSF" id="PIRSF005902">
    <property type="entry name" value="DNase_TatD"/>
    <property type="match status" value="1"/>
</dbReference>
<name>A0A644ZPX6_9ZZZZ</name>
<dbReference type="InterPro" id="IPR018228">
    <property type="entry name" value="DNase_TatD-rel_CS"/>
</dbReference>
<dbReference type="InterPro" id="IPR001130">
    <property type="entry name" value="TatD-like"/>
</dbReference>
<dbReference type="PANTHER" id="PTHR46124:SF4">
    <property type="entry name" value="HYDROLASE TATD"/>
    <property type="match status" value="1"/>
</dbReference>
<comment type="caution">
    <text evidence="3">The sequence shown here is derived from an EMBL/GenBank/DDBJ whole genome shotgun (WGS) entry which is preliminary data.</text>
</comment>
<dbReference type="EC" id="3.1.1.96" evidence="3"/>
<proteinExistence type="predicted"/>
<dbReference type="GO" id="GO:0046872">
    <property type="term" value="F:metal ion binding"/>
    <property type="evidence" value="ECO:0007669"/>
    <property type="project" value="UniProtKB-KW"/>
</dbReference>
<dbReference type="EMBL" id="VSSQ01009903">
    <property type="protein sequence ID" value="MPM42902.1"/>
    <property type="molecule type" value="Genomic_DNA"/>
</dbReference>
<dbReference type="PROSITE" id="PS01091">
    <property type="entry name" value="TATD_3"/>
    <property type="match status" value="1"/>
</dbReference>
<reference evidence="3" key="1">
    <citation type="submission" date="2019-08" db="EMBL/GenBank/DDBJ databases">
        <authorList>
            <person name="Kucharzyk K."/>
            <person name="Murdoch R.W."/>
            <person name="Higgins S."/>
            <person name="Loffler F."/>
        </authorList>
    </citation>
    <scope>NUCLEOTIDE SEQUENCE</scope>
</reference>
<dbReference type="InterPro" id="IPR015991">
    <property type="entry name" value="TatD/YcfH-like"/>
</dbReference>
<dbReference type="PANTHER" id="PTHR46124">
    <property type="entry name" value="D-AMINOACYL-TRNA DEACYLASE"/>
    <property type="match status" value="1"/>
</dbReference>
<dbReference type="NCBIfam" id="TIGR00010">
    <property type="entry name" value="YchF/TatD family DNA exonuclease"/>
    <property type="match status" value="1"/>
</dbReference>
<dbReference type="CDD" id="cd01310">
    <property type="entry name" value="TatD_DNAse"/>
    <property type="match status" value="1"/>
</dbReference>
<dbReference type="SUPFAM" id="SSF51556">
    <property type="entry name" value="Metallo-dependent hydrolases"/>
    <property type="match status" value="1"/>
</dbReference>
<keyword evidence="2 3" id="KW-0378">Hydrolase</keyword>